<accession>A0ABP6XVE0</accession>
<evidence type="ECO:0000313" key="1">
    <source>
        <dbReference type="EMBL" id="GAA3573170.1"/>
    </source>
</evidence>
<proteinExistence type="predicted"/>
<comment type="caution">
    <text evidence="1">The sequence shown here is derived from an EMBL/GenBank/DDBJ whole genome shotgun (WGS) entry which is preliminary data.</text>
</comment>
<name>A0ABP6XVE0_9ACTN</name>
<reference evidence="2" key="1">
    <citation type="journal article" date="2019" name="Int. J. Syst. Evol. Microbiol.">
        <title>The Global Catalogue of Microorganisms (GCM) 10K type strain sequencing project: providing services to taxonomists for standard genome sequencing and annotation.</title>
        <authorList>
            <consortium name="The Broad Institute Genomics Platform"/>
            <consortium name="The Broad Institute Genome Sequencing Center for Infectious Disease"/>
            <person name="Wu L."/>
            <person name="Ma J."/>
        </authorList>
    </citation>
    <scope>NUCLEOTIDE SEQUENCE [LARGE SCALE GENOMIC DNA]</scope>
    <source>
        <strain evidence="2">JCM 17326</strain>
    </source>
</reference>
<keyword evidence="2" id="KW-1185">Reference proteome</keyword>
<evidence type="ECO:0000313" key="2">
    <source>
        <dbReference type="Proteomes" id="UP001500630"/>
    </source>
</evidence>
<sequence length="100" mass="11028">MAEHLHALGGLADGIDTGYATDVLWFSFGYSGYLMLTEDNGWSLPEAERWLLAQCARVLLRPAQGTCGAGRTLDVSCHTLRYLTPACQKCQRPDRRSPTP</sequence>
<dbReference type="Proteomes" id="UP001500630">
    <property type="component" value="Unassembled WGS sequence"/>
</dbReference>
<organism evidence="1 2">
    <name type="scientific">Nonomuraea rosea</name>
    <dbReference type="NCBI Taxonomy" id="638574"/>
    <lineage>
        <taxon>Bacteria</taxon>
        <taxon>Bacillati</taxon>
        <taxon>Actinomycetota</taxon>
        <taxon>Actinomycetes</taxon>
        <taxon>Streptosporangiales</taxon>
        <taxon>Streptosporangiaceae</taxon>
        <taxon>Nonomuraea</taxon>
    </lineage>
</organism>
<dbReference type="EMBL" id="BAABDQ010000015">
    <property type="protein sequence ID" value="GAA3573170.1"/>
    <property type="molecule type" value="Genomic_DNA"/>
</dbReference>
<gene>
    <name evidence="1" type="ORF">GCM10022419_062630</name>
</gene>
<protein>
    <submittedName>
        <fullName evidence="1">Uncharacterized protein</fullName>
    </submittedName>
</protein>